<dbReference type="SMART" id="SM00450">
    <property type="entry name" value="RHOD"/>
    <property type="match status" value="1"/>
</dbReference>
<dbReference type="Gene3D" id="3.40.250.10">
    <property type="entry name" value="Rhodanese-like domain"/>
    <property type="match status" value="1"/>
</dbReference>
<reference evidence="4" key="1">
    <citation type="submission" date="2020-05" db="EMBL/GenBank/DDBJ databases">
        <authorList>
            <person name="Chiriac C."/>
            <person name="Salcher M."/>
            <person name="Ghai R."/>
            <person name="Kavagutti S V."/>
        </authorList>
    </citation>
    <scope>NUCLEOTIDE SEQUENCE</scope>
</reference>
<gene>
    <name evidence="2" type="ORF">UFOPK2329_00280</name>
    <name evidence="3" type="ORF">UFOPK3166_00683</name>
    <name evidence="4" type="ORF">UFOPK4035_00460</name>
</gene>
<proteinExistence type="predicted"/>
<evidence type="ECO:0000313" key="3">
    <source>
        <dbReference type="EMBL" id="CAB4826841.1"/>
    </source>
</evidence>
<sequence length="132" mass="13608">MKRNIKVIGSIAALAFLLTGCGSTSGTNSKVGAADFSAKTQEAGVVTIDVRTAGEYMTGHIQGAINIDVEGMQFDSEIAKLDKSVTYAVYCHSGRRSGIATAAMDDAGFTSLFDLDGGIGAWNAAGLPLVTQ</sequence>
<dbReference type="EMBL" id="CAFABD010000095">
    <property type="protein sequence ID" value="CAB4826841.1"/>
    <property type="molecule type" value="Genomic_DNA"/>
</dbReference>
<dbReference type="PANTHER" id="PTHR45431:SF3">
    <property type="entry name" value="RHODANESE-LIKE DOMAIN-CONTAINING PROTEIN 15, CHLOROPLASTIC"/>
    <property type="match status" value="1"/>
</dbReference>
<name>A0A6J7NXK1_9ZZZZ</name>
<accession>A0A6J7NXK1</accession>
<dbReference type="InterPro" id="IPR052367">
    <property type="entry name" value="Thiosulfate_ST/Rhodanese-like"/>
</dbReference>
<dbReference type="PROSITE" id="PS50206">
    <property type="entry name" value="RHODANESE_3"/>
    <property type="match status" value="1"/>
</dbReference>
<dbReference type="EMBL" id="CAFBOX010000057">
    <property type="protein sequence ID" value="CAB4995483.1"/>
    <property type="molecule type" value="Genomic_DNA"/>
</dbReference>
<organism evidence="4">
    <name type="scientific">freshwater metagenome</name>
    <dbReference type="NCBI Taxonomy" id="449393"/>
    <lineage>
        <taxon>unclassified sequences</taxon>
        <taxon>metagenomes</taxon>
        <taxon>ecological metagenomes</taxon>
    </lineage>
</organism>
<dbReference type="PROSITE" id="PS51257">
    <property type="entry name" value="PROKAR_LIPOPROTEIN"/>
    <property type="match status" value="1"/>
</dbReference>
<evidence type="ECO:0000313" key="4">
    <source>
        <dbReference type="EMBL" id="CAB4995483.1"/>
    </source>
</evidence>
<dbReference type="EMBL" id="CAEZWZ010000024">
    <property type="protein sequence ID" value="CAB4667054.1"/>
    <property type="molecule type" value="Genomic_DNA"/>
</dbReference>
<dbReference type="InterPro" id="IPR036873">
    <property type="entry name" value="Rhodanese-like_dom_sf"/>
</dbReference>
<feature type="domain" description="Rhodanese" evidence="1">
    <location>
        <begin position="41"/>
        <end position="131"/>
    </location>
</feature>
<protein>
    <submittedName>
        <fullName evidence="4">Unannotated protein</fullName>
    </submittedName>
</protein>
<dbReference type="PANTHER" id="PTHR45431">
    <property type="entry name" value="RHODANESE-LIKE DOMAIN-CONTAINING PROTEIN 15, CHLOROPLASTIC"/>
    <property type="match status" value="1"/>
</dbReference>
<dbReference type="InterPro" id="IPR001763">
    <property type="entry name" value="Rhodanese-like_dom"/>
</dbReference>
<dbReference type="CDD" id="cd00158">
    <property type="entry name" value="RHOD"/>
    <property type="match status" value="1"/>
</dbReference>
<evidence type="ECO:0000259" key="1">
    <source>
        <dbReference type="PROSITE" id="PS50206"/>
    </source>
</evidence>
<dbReference type="Pfam" id="PF00581">
    <property type="entry name" value="Rhodanese"/>
    <property type="match status" value="1"/>
</dbReference>
<dbReference type="SUPFAM" id="SSF52821">
    <property type="entry name" value="Rhodanese/Cell cycle control phosphatase"/>
    <property type="match status" value="1"/>
</dbReference>
<evidence type="ECO:0000313" key="2">
    <source>
        <dbReference type="EMBL" id="CAB4667054.1"/>
    </source>
</evidence>
<dbReference type="AlphaFoldDB" id="A0A6J7NXK1"/>